<dbReference type="Proteomes" id="UP000778523">
    <property type="component" value="Unassembled WGS sequence"/>
</dbReference>
<gene>
    <name evidence="2" type="ORF">HJ583_018130</name>
</gene>
<dbReference type="InterPro" id="IPR012434">
    <property type="entry name" value="DUF1631"/>
</dbReference>
<comment type="caution">
    <text evidence="2">The sequence shown here is derived from an EMBL/GenBank/DDBJ whole genome shotgun (WGS) entry which is preliminary data.</text>
</comment>
<evidence type="ECO:0000313" key="3">
    <source>
        <dbReference type="Proteomes" id="UP000778523"/>
    </source>
</evidence>
<name>A0ABX2IS47_9RHOO</name>
<protein>
    <submittedName>
        <fullName evidence="2">DUF1631 family protein</fullName>
    </submittedName>
</protein>
<accession>A0ABX2IS47</accession>
<evidence type="ECO:0000313" key="2">
    <source>
        <dbReference type="EMBL" id="NSL56955.1"/>
    </source>
</evidence>
<dbReference type="Pfam" id="PF07793">
    <property type="entry name" value="DUF1631"/>
    <property type="match status" value="1"/>
</dbReference>
<proteinExistence type="predicted"/>
<dbReference type="RefSeq" id="WP_170023231.1">
    <property type="nucleotide sequence ID" value="NZ_JABCSC020000006.1"/>
</dbReference>
<organism evidence="2 3">
    <name type="scientific">Uliginosibacterium aquaticum</name>
    <dbReference type="NCBI Taxonomy" id="2731212"/>
    <lineage>
        <taxon>Bacteria</taxon>
        <taxon>Pseudomonadati</taxon>
        <taxon>Pseudomonadota</taxon>
        <taxon>Betaproteobacteria</taxon>
        <taxon>Rhodocyclales</taxon>
        <taxon>Zoogloeaceae</taxon>
        <taxon>Uliginosibacterium</taxon>
    </lineage>
</organism>
<keyword evidence="3" id="KW-1185">Reference proteome</keyword>
<reference evidence="2 3" key="1">
    <citation type="submission" date="2020-06" db="EMBL/GenBank/DDBJ databases">
        <title>Draft genome of Uliginosibacterium sp. IMCC34675.</title>
        <authorList>
            <person name="Song J."/>
        </authorList>
    </citation>
    <scope>NUCLEOTIDE SEQUENCE [LARGE SCALE GENOMIC DNA]</scope>
    <source>
        <strain evidence="2 3">IMCC34675</strain>
    </source>
</reference>
<dbReference type="EMBL" id="JABCSC020000006">
    <property type="protein sequence ID" value="NSL56955.1"/>
    <property type="molecule type" value="Genomic_DNA"/>
</dbReference>
<feature type="region of interest" description="Disordered" evidence="1">
    <location>
        <begin position="182"/>
        <end position="211"/>
    </location>
</feature>
<sequence length="667" mass="71366">MDALLEQCRTRFADTLAAALAECGLRLPAVQEVIRREAASAFRELAGLHSKEEYQRLRSVTASRISLVHPEDMDLTVALINLSHALGDACERELPRLHLLFMRLLGQDSSVLDQLPVGPDAVCVALRGVCDSGEIAPELRLELPDLVRPYLSVLLRELYSGLTETLQAAGVEPVSLLRSGQEAGGSGYQPLQERVPLASGDGKGYGGPGSESLNIGRTLDGPLGQLQERLLRNRQSGAAASAPTLDPALLAAIMERVFIWLTERQQAAADAAPGSLAELQALLPAASNATLDAINLSFDVLCADARLCPPVRASLARLRLPVAKAALIEGEVLGQADGVVSRFLEALLRLGYALAPDAAAADPLCSAIDAAVLRIQREFERDPAVFAREAALLGEHEAALLARQAEACAAFQPALQQEAQREHSRNRAARAVRALCAGDLPRPVRVFLERLWVRVLAAIHQHGGGEKSPAWLRALRTANQLVESVQPRSDTASRDALLAGLPGLLAELRAGLDAIGTPEALRERAFQSFASLHALAMQGRESGPSLGDDILKATPPRLEAASQLPGLQWVRLAPETDSPPPEWIAQLAADHWLDLCLPGEAGSLRLRICACEGSPRMYLACTLDATRCLVIPQRWLQQAEARAQALPAGALFEQAAETALRAGAGYH</sequence>
<evidence type="ECO:0000256" key="1">
    <source>
        <dbReference type="SAM" id="MobiDB-lite"/>
    </source>
</evidence>